<keyword evidence="1" id="KW-0732">Signal</keyword>
<dbReference type="GO" id="GO:0007155">
    <property type="term" value="P:cell adhesion"/>
    <property type="evidence" value="ECO:0007669"/>
    <property type="project" value="InterPro"/>
</dbReference>
<sequence>MQKSYRLSTVMGALLLFTTLSARAEVSGQIDATLTVEPGCLIDNGNVPDGGSGYDFGTLDFGTVSTIWTNPLQATLSASGDAGQLSVTCSPGVDTFTVAIDGGTNSDAATRNLASDGTTVAYEIFRDSGQSIPYEINQPESFDVATGGESIEVPVYGLVAPNPDTPVAAGTYTDTLTLTFNF</sequence>
<dbReference type="AlphaFoldDB" id="A0A2R8CJ38"/>
<dbReference type="Gene3D" id="2.60.40.1090">
    <property type="entry name" value="Fimbrial-type adhesion domain"/>
    <property type="match status" value="1"/>
</dbReference>
<evidence type="ECO:0000259" key="2">
    <source>
        <dbReference type="Pfam" id="PF05229"/>
    </source>
</evidence>
<organism evidence="3 4">
    <name type="scientific">Kushneria phyllosphaerae</name>
    <dbReference type="NCBI Taxonomy" id="2100822"/>
    <lineage>
        <taxon>Bacteria</taxon>
        <taxon>Pseudomonadati</taxon>
        <taxon>Pseudomonadota</taxon>
        <taxon>Gammaproteobacteria</taxon>
        <taxon>Oceanospirillales</taxon>
        <taxon>Halomonadaceae</taxon>
        <taxon>Kushneria</taxon>
    </lineage>
</organism>
<dbReference type="EMBL" id="ONZI01000001">
    <property type="protein sequence ID" value="SPJ32927.1"/>
    <property type="molecule type" value="Genomic_DNA"/>
</dbReference>
<dbReference type="OrthoDB" id="7011154at2"/>
<dbReference type="InterPro" id="IPR007893">
    <property type="entry name" value="Spore_coat_U/FanG"/>
</dbReference>
<gene>
    <name evidence="3" type="ORF">KSP9073_00929</name>
</gene>
<name>A0A2R8CJ38_9GAMM</name>
<dbReference type="GO" id="GO:0009289">
    <property type="term" value="C:pilus"/>
    <property type="evidence" value="ECO:0007669"/>
    <property type="project" value="InterPro"/>
</dbReference>
<feature type="signal peptide" evidence="1">
    <location>
        <begin position="1"/>
        <end position="24"/>
    </location>
</feature>
<evidence type="ECO:0000256" key="1">
    <source>
        <dbReference type="SAM" id="SignalP"/>
    </source>
</evidence>
<accession>A0A2R8CJ38</accession>
<keyword evidence="4" id="KW-1185">Reference proteome</keyword>
<dbReference type="RefSeq" id="WP_108841714.1">
    <property type="nucleotide sequence ID" value="NZ_ONZI01000001.1"/>
</dbReference>
<protein>
    <recommendedName>
        <fullName evidence="2">Spore coat protein U/FanG domain-containing protein</fullName>
    </recommendedName>
</protein>
<dbReference type="Proteomes" id="UP000244934">
    <property type="component" value="Unassembled WGS sequence"/>
</dbReference>
<dbReference type="InterPro" id="IPR036937">
    <property type="entry name" value="Adhesion_dom_fimbrial_sf"/>
</dbReference>
<dbReference type="InterPro" id="IPR053167">
    <property type="entry name" value="Spore_coat_component"/>
</dbReference>
<evidence type="ECO:0000313" key="3">
    <source>
        <dbReference type="EMBL" id="SPJ32927.1"/>
    </source>
</evidence>
<proteinExistence type="predicted"/>
<feature type="domain" description="Spore coat protein U/FanG" evidence="2">
    <location>
        <begin position="28"/>
        <end position="179"/>
    </location>
</feature>
<reference evidence="4" key="1">
    <citation type="submission" date="2018-03" db="EMBL/GenBank/DDBJ databases">
        <authorList>
            <person name="Navarro De La Torre S."/>
        </authorList>
    </citation>
    <scope>NUCLEOTIDE SEQUENCE [LARGE SCALE GENOMIC DNA]</scope>
    <source>
        <strain evidence="4">EAod3</strain>
    </source>
</reference>
<dbReference type="Pfam" id="PF05229">
    <property type="entry name" value="SCPU"/>
    <property type="match status" value="1"/>
</dbReference>
<evidence type="ECO:0000313" key="4">
    <source>
        <dbReference type="Proteomes" id="UP000244934"/>
    </source>
</evidence>
<dbReference type="PANTHER" id="PTHR37089">
    <property type="entry name" value="PROTEIN U-RELATED"/>
    <property type="match status" value="1"/>
</dbReference>
<dbReference type="SMART" id="SM00972">
    <property type="entry name" value="SCPU"/>
    <property type="match status" value="1"/>
</dbReference>
<feature type="chain" id="PRO_5015360474" description="Spore coat protein U/FanG domain-containing protein" evidence="1">
    <location>
        <begin position="25"/>
        <end position="182"/>
    </location>
</feature>